<dbReference type="InterPro" id="IPR010559">
    <property type="entry name" value="Sig_transdc_His_kin_internal"/>
</dbReference>
<dbReference type="Pfam" id="PF06580">
    <property type="entry name" value="His_kinase"/>
    <property type="match status" value="1"/>
</dbReference>
<dbReference type="GO" id="GO:0000155">
    <property type="term" value="F:phosphorelay sensor kinase activity"/>
    <property type="evidence" value="ECO:0007669"/>
    <property type="project" value="InterPro"/>
</dbReference>
<keyword evidence="2" id="KW-1133">Transmembrane helix</keyword>
<evidence type="ECO:0000259" key="4">
    <source>
        <dbReference type="Pfam" id="PF06580"/>
    </source>
</evidence>
<evidence type="ECO:0000313" key="6">
    <source>
        <dbReference type="Proteomes" id="UP000052268"/>
    </source>
</evidence>
<proteinExistence type="predicted"/>
<dbReference type="GO" id="GO:0016020">
    <property type="term" value="C:membrane"/>
    <property type="evidence" value="ECO:0007669"/>
    <property type="project" value="InterPro"/>
</dbReference>
<feature type="domain" description="Signal transduction histidine kinase internal region" evidence="4">
    <location>
        <begin position="162"/>
        <end position="242"/>
    </location>
</feature>
<feature type="transmembrane region" description="Helical" evidence="2">
    <location>
        <begin position="81"/>
        <end position="102"/>
    </location>
</feature>
<evidence type="ECO:0000259" key="3">
    <source>
        <dbReference type="Pfam" id="PF02518"/>
    </source>
</evidence>
<reference evidence="5 6" key="1">
    <citation type="journal article" date="2015" name="G3 (Bethesda)">
        <title>Insights into Ongoing Evolution of the Hexachlorocyclohexane Catabolic Pathway from Comparative Genomics of Ten Sphingomonadaceae Strains.</title>
        <authorList>
            <person name="Pearce S.L."/>
            <person name="Oakeshott J.G."/>
            <person name="Pandey G."/>
        </authorList>
    </citation>
    <scope>NUCLEOTIDE SEQUENCE [LARGE SCALE GENOMIC DNA]</scope>
    <source>
        <strain evidence="5 6">LL02</strain>
    </source>
</reference>
<feature type="coiled-coil region" evidence="1">
    <location>
        <begin position="138"/>
        <end position="165"/>
    </location>
</feature>
<keyword evidence="2" id="KW-0472">Membrane</keyword>
<keyword evidence="2" id="KW-0812">Transmembrane</keyword>
<gene>
    <name evidence="5" type="ORF">V474_25440</name>
</gene>
<feature type="transmembrane region" description="Helical" evidence="2">
    <location>
        <begin position="114"/>
        <end position="139"/>
    </location>
</feature>
<comment type="caution">
    <text evidence="5">The sequence shown here is derived from an EMBL/GenBank/DDBJ whole genome shotgun (WGS) entry which is preliminary data.</text>
</comment>
<accession>A0A0J7XP84</accession>
<feature type="transmembrane region" description="Helical" evidence="2">
    <location>
        <begin position="45"/>
        <end position="69"/>
    </location>
</feature>
<evidence type="ECO:0000256" key="1">
    <source>
        <dbReference type="SAM" id="Coils"/>
    </source>
</evidence>
<dbReference type="OrthoDB" id="2514702at2"/>
<dbReference type="RefSeq" id="WP_059152911.1">
    <property type="nucleotide sequence ID" value="NZ_KQ130456.1"/>
</dbReference>
<dbReference type="PATRIC" id="fig|1114963.3.peg.3943"/>
<dbReference type="AlphaFoldDB" id="A0A0J7XP84"/>
<evidence type="ECO:0000256" key="2">
    <source>
        <dbReference type="SAM" id="Phobius"/>
    </source>
</evidence>
<keyword evidence="6" id="KW-1185">Reference proteome</keyword>
<keyword evidence="5" id="KW-0418">Kinase</keyword>
<dbReference type="Gene3D" id="3.30.565.10">
    <property type="entry name" value="Histidine kinase-like ATPase, C-terminal domain"/>
    <property type="match status" value="1"/>
</dbReference>
<dbReference type="Proteomes" id="UP000052268">
    <property type="component" value="Unassembled WGS sequence"/>
</dbReference>
<feature type="transmembrane region" description="Helical" evidence="2">
    <location>
        <begin position="20"/>
        <end position="39"/>
    </location>
</feature>
<evidence type="ECO:0000313" key="5">
    <source>
        <dbReference type="EMBL" id="KMS52888.1"/>
    </source>
</evidence>
<keyword evidence="5" id="KW-0808">Transferase</keyword>
<dbReference type="PANTHER" id="PTHR34220:SF7">
    <property type="entry name" value="SENSOR HISTIDINE KINASE YPDA"/>
    <property type="match status" value="1"/>
</dbReference>
<dbReference type="InterPro" id="IPR003594">
    <property type="entry name" value="HATPase_dom"/>
</dbReference>
<dbReference type="PANTHER" id="PTHR34220">
    <property type="entry name" value="SENSOR HISTIDINE KINASE YPDA"/>
    <property type="match status" value="1"/>
</dbReference>
<dbReference type="InterPro" id="IPR036890">
    <property type="entry name" value="HATPase_C_sf"/>
</dbReference>
<organism evidence="5 6">
    <name type="scientific">Novosphingobium barchaimii LL02</name>
    <dbReference type="NCBI Taxonomy" id="1114963"/>
    <lineage>
        <taxon>Bacteria</taxon>
        <taxon>Pseudomonadati</taxon>
        <taxon>Pseudomonadota</taxon>
        <taxon>Alphaproteobacteria</taxon>
        <taxon>Sphingomonadales</taxon>
        <taxon>Sphingomonadaceae</taxon>
        <taxon>Novosphingobium</taxon>
    </lineage>
</organism>
<protein>
    <submittedName>
        <fullName evidence="5">Histidine kinase</fullName>
    </submittedName>
</protein>
<keyword evidence="1" id="KW-0175">Coiled coil</keyword>
<feature type="domain" description="Histidine kinase/HSP90-like ATPase" evidence="3">
    <location>
        <begin position="260"/>
        <end position="367"/>
    </location>
</feature>
<name>A0A0J7XP84_9SPHN</name>
<dbReference type="InterPro" id="IPR050640">
    <property type="entry name" value="Bact_2-comp_sensor_kinase"/>
</dbReference>
<dbReference type="Pfam" id="PF02518">
    <property type="entry name" value="HATPase_c"/>
    <property type="match status" value="1"/>
</dbReference>
<sequence>MSVLPIQPIPFFANKDRAFWRLQFVGWGGAFVLRTMSAVANDLPLASLVLVLIATITGFSISLVLSVIFRSLITRRALVTWGLTALVLPFAVGLHAFIDAWVVSLWRVEGDASFTLLFLGVFYLDATLLGAWTALYYMVNFYLQVEEQNDQLIRLENQATSAQLAMLRYQLNPHFLFNTLNSISTLVLLKQTEPANAMLSRLSSFLRYTLVNKPSARVTVAQEVETLQLYLDIERMRFEERLRTTFDIDASTETALLPSLLLQPLVENAIKYAVSQQEMGAEITIATQLVGPMLRITVSDTGPGLQSPTTDNRLSGMTYDGGEPVSTGVGLANIRDRLSQAYGENHRFETIEPLEGGFAVVIELPVDRREPTQDISEPGRLYQAAR</sequence>
<dbReference type="EMBL" id="JACU01000008">
    <property type="protein sequence ID" value="KMS52888.1"/>
    <property type="molecule type" value="Genomic_DNA"/>
</dbReference>
<dbReference type="SUPFAM" id="SSF55874">
    <property type="entry name" value="ATPase domain of HSP90 chaperone/DNA topoisomerase II/histidine kinase"/>
    <property type="match status" value="1"/>
</dbReference>